<reference evidence="3 6" key="2">
    <citation type="submission" date="2017-05" db="EMBL/GenBank/DDBJ databases">
        <title>Draft genome sequence of MDR A. baumannii AB360.</title>
        <authorList>
            <person name="Wareham D.W."/>
            <person name="Bean D.C."/>
        </authorList>
    </citation>
    <scope>NUCLEOTIDE SEQUENCE [LARGE SCALE GENOMIC DNA]</scope>
    <source>
        <strain evidence="3 6">AB360</strain>
    </source>
</reference>
<dbReference type="Proteomes" id="UP000197394">
    <property type="component" value="Unassembled WGS sequence"/>
</dbReference>
<name>A0A0J8TJK4_ACIBA</name>
<sequence length="228" mass="26760">MALKLKGDTQSLQAVATGAQGYQTYNDIKGATCRLQTPGKGEKSVVGHILLGDISLIDLKKKFDKQFLKSDLSMLKGEDFFIEDFFEVAEELNIFYRELDISKSENFYVQVFEKYFRKPLTLNNSELWQELKKETEGAHLPMGASQMERLFEFCNPKKQDLYIFFDFYYCKKIFNFKNFDDLSRIFENTYNFNFYIVGEDFLFAWCKEETVFGAGAAKKWVKCLQENW</sequence>
<dbReference type="EMBL" id="LYKI01000023">
    <property type="protein sequence ID" value="OIG72281.1"/>
    <property type="molecule type" value="Genomic_DNA"/>
</dbReference>
<dbReference type="PATRIC" id="fig|470.1577.peg.4088"/>
<evidence type="ECO:0000313" key="6">
    <source>
        <dbReference type="Proteomes" id="UP000197394"/>
    </source>
</evidence>
<reference evidence="2 5" key="1">
    <citation type="submission" date="2016-05" db="EMBL/GenBank/DDBJ databases">
        <title>The evolution of Acinetobacter baumannii in vivo.</title>
        <authorList>
            <person name="Hua X."/>
            <person name="Yu Y."/>
        </authorList>
    </citation>
    <scope>NUCLEOTIDE SEQUENCE [LARGE SCALE GENOMIC DNA]</scope>
    <source>
        <strain evidence="2 5">XH647</strain>
    </source>
</reference>
<dbReference type="EMBL" id="JAAGTY010000009">
    <property type="protein sequence ID" value="NDW41300.1"/>
    <property type="molecule type" value="Genomic_DNA"/>
</dbReference>
<evidence type="ECO:0000313" key="2">
    <source>
        <dbReference type="EMBL" id="OIG72281.1"/>
    </source>
</evidence>
<dbReference type="AlphaFoldDB" id="A0A0J8TJK4"/>
<dbReference type="EMBL" id="NGKM01000037">
    <property type="protein sequence ID" value="OWK64832.1"/>
    <property type="molecule type" value="Genomic_DNA"/>
</dbReference>
<accession>A0A0J8TJK4</accession>
<dbReference type="Proteomes" id="UP000470018">
    <property type="component" value="Unassembled WGS sequence"/>
</dbReference>
<reference evidence="1 7" key="3">
    <citation type="submission" date="2020-02" db="EMBL/GenBank/DDBJ databases">
        <title>Whole genome shot-gun sequencing of clinical Carbapenem resistant A. baumannii.</title>
        <authorList>
            <person name="Veeraraghavan B."/>
            <person name="Mathur P."/>
            <person name="Vijayakumar S."/>
            <person name="Vasudevan K."/>
            <person name="Lincy M."/>
            <person name="Kirubananthan A."/>
        </authorList>
    </citation>
    <scope>NUCLEOTIDE SEQUENCE [LARGE SCALE GENOMIC DNA]</scope>
    <source>
        <strain evidence="1 7">SP816</strain>
    </source>
</reference>
<evidence type="ECO:0000313" key="7">
    <source>
        <dbReference type="Proteomes" id="UP000470018"/>
    </source>
</evidence>
<evidence type="ECO:0000313" key="3">
    <source>
        <dbReference type="EMBL" id="OWK64832.1"/>
    </source>
</evidence>
<dbReference type="RefSeq" id="WP_045543930.1">
    <property type="nucleotide sequence ID" value="NZ_AP014649.1"/>
</dbReference>
<organism evidence="3 6">
    <name type="scientific">Acinetobacter baumannii</name>
    <dbReference type="NCBI Taxonomy" id="470"/>
    <lineage>
        <taxon>Bacteria</taxon>
        <taxon>Pseudomonadati</taxon>
        <taxon>Pseudomonadota</taxon>
        <taxon>Gammaproteobacteria</taxon>
        <taxon>Moraxellales</taxon>
        <taxon>Moraxellaceae</taxon>
        <taxon>Acinetobacter</taxon>
        <taxon>Acinetobacter calcoaceticus/baumannii complex</taxon>
    </lineage>
</organism>
<dbReference type="Proteomes" id="UP000179937">
    <property type="component" value="Unassembled WGS sequence"/>
</dbReference>
<dbReference type="EMBL" id="CP072270">
    <property type="protein sequence ID" value="QTK44723.1"/>
    <property type="molecule type" value="Genomic_DNA"/>
</dbReference>
<evidence type="ECO:0000313" key="5">
    <source>
        <dbReference type="Proteomes" id="UP000179937"/>
    </source>
</evidence>
<proteinExistence type="predicted"/>
<dbReference type="Proteomes" id="UP000664966">
    <property type="component" value="Chromosome"/>
</dbReference>
<evidence type="ECO:0000313" key="4">
    <source>
        <dbReference type="EMBL" id="QTK44723.1"/>
    </source>
</evidence>
<gene>
    <name evidence="2" type="ORF">A7M90_04320</name>
    <name evidence="3" type="ORF">CBE85_19845</name>
    <name evidence="1" type="ORF">G3N53_09435</name>
    <name evidence="4" type="ORF">J6E47_06615</name>
</gene>
<protein>
    <submittedName>
        <fullName evidence="3">Uncharacterized protein</fullName>
    </submittedName>
</protein>
<reference evidence="4" key="4">
    <citation type="submission" date="2021-03" db="EMBL/GenBank/DDBJ databases">
        <title>Complete genome sequencing of Acinetobacter baumannii.</title>
        <authorList>
            <person name="Yadav B."/>
            <person name="Makwana N."/>
            <person name="Kharat A.S."/>
            <person name="Veeraraghavan B."/>
            <person name="Vijayakumar S."/>
            <person name="Priya M."/>
        </authorList>
    </citation>
    <scope>NUCLEOTIDE SEQUENCE</scope>
    <source>
        <strain evidence="4">KSK6</strain>
    </source>
</reference>
<evidence type="ECO:0000313" key="1">
    <source>
        <dbReference type="EMBL" id="NDW41300.1"/>
    </source>
</evidence>